<comment type="similarity">
    <text evidence="8">Belongs to the AP2/ERF transcription factor family. ERF subfamily.</text>
</comment>
<organism evidence="11 12">
    <name type="scientific">Riccia sorocarpa</name>
    <dbReference type="NCBI Taxonomy" id="122646"/>
    <lineage>
        <taxon>Eukaryota</taxon>
        <taxon>Viridiplantae</taxon>
        <taxon>Streptophyta</taxon>
        <taxon>Embryophyta</taxon>
        <taxon>Marchantiophyta</taxon>
        <taxon>Marchantiopsida</taxon>
        <taxon>Marchantiidae</taxon>
        <taxon>Marchantiales</taxon>
        <taxon>Ricciaceae</taxon>
        <taxon>Riccia</taxon>
    </lineage>
</organism>
<keyword evidence="3" id="KW-0346">Stress response</keyword>
<dbReference type="SMART" id="SM00380">
    <property type="entry name" value="AP2"/>
    <property type="match status" value="1"/>
</dbReference>
<dbReference type="AlphaFoldDB" id="A0ABD3GBG7"/>
<keyword evidence="6" id="KW-0804">Transcription</keyword>
<dbReference type="CDD" id="cd00018">
    <property type="entry name" value="AP2"/>
    <property type="match status" value="1"/>
</dbReference>
<dbReference type="GO" id="GO:0003677">
    <property type="term" value="F:DNA binding"/>
    <property type="evidence" value="ECO:0007669"/>
    <property type="project" value="UniProtKB-KW"/>
</dbReference>
<keyword evidence="4" id="KW-0238">DNA-binding</keyword>
<evidence type="ECO:0000256" key="1">
    <source>
        <dbReference type="ARBA" id="ARBA00004123"/>
    </source>
</evidence>
<proteinExistence type="inferred from homology"/>
<dbReference type="PANTHER" id="PTHR31241:SF62">
    <property type="entry name" value="DEHYDRATION-RESPONSIVE ELEMENT-BINDING PROTEIN 2D"/>
    <property type="match status" value="1"/>
</dbReference>
<evidence type="ECO:0000313" key="11">
    <source>
        <dbReference type="EMBL" id="KAL3675779.1"/>
    </source>
</evidence>
<keyword evidence="5" id="KW-0010">Activator</keyword>
<comment type="subcellular location">
    <subcellularLocation>
        <location evidence="1">Nucleus</location>
    </subcellularLocation>
</comment>
<dbReference type="SUPFAM" id="SSF54171">
    <property type="entry name" value="DNA-binding domain"/>
    <property type="match status" value="1"/>
</dbReference>
<evidence type="ECO:0000256" key="3">
    <source>
        <dbReference type="ARBA" id="ARBA00023016"/>
    </source>
</evidence>
<evidence type="ECO:0000313" key="12">
    <source>
        <dbReference type="Proteomes" id="UP001633002"/>
    </source>
</evidence>
<feature type="region of interest" description="Disordered" evidence="9">
    <location>
        <begin position="391"/>
        <end position="420"/>
    </location>
</feature>
<name>A0ABD3GBG7_9MARC</name>
<keyword evidence="12" id="KW-1185">Reference proteome</keyword>
<keyword evidence="7" id="KW-0539">Nucleus</keyword>
<feature type="domain" description="AP2/ERF" evidence="10">
    <location>
        <begin position="13"/>
        <end position="84"/>
    </location>
</feature>
<dbReference type="PRINTS" id="PR00367">
    <property type="entry name" value="ETHRSPELEMNT"/>
</dbReference>
<dbReference type="InterPro" id="IPR036955">
    <property type="entry name" value="AP2/ERF_dom_sf"/>
</dbReference>
<feature type="compositionally biased region" description="Polar residues" evidence="9">
    <location>
        <begin position="400"/>
        <end position="420"/>
    </location>
</feature>
<evidence type="ECO:0000256" key="4">
    <source>
        <dbReference type="ARBA" id="ARBA00023125"/>
    </source>
</evidence>
<dbReference type="PANTHER" id="PTHR31241">
    <property type="entry name" value="DEHYDRATION-RESPONSIVE ELEMENT-BINDING PROTEIN 2C"/>
    <property type="match status" value="1"/>
</dbReference>
<reference evidence="11 12" key="1">
    <citation type="submission" date="2024-09" db="EMBL/GenBank/DDBJ databases">
        <title>Chromosome-scale assembly of Riccia sorocarpa.</title>
        <authorList>
            <person name="Paukszto L."/>
        </authorList>
    </citation>
    <scope>NUCLEOTIDE SEQUENCE [LARGE SCALE GENOMIC DNA]</scope>
    <source>
        <strain evidence="11">LP-2024</strain>
        <tissue evidence="11">Aerial parts of the thallus</tissue>
    </source>
</reference>
<evidence type="ECO:0000256" key="8">
    <source>
        <dbReference type="ARBA" id="ARBA00024343"/>
    </source>
</evidence>
<comment type="caution">
    <text evidence="11">The sequence shown here is derived from an EMBL/GenBank/DDBJ whole genome shotgun (WGS) entry which is preliminary data.</text>
</comment>
<dbReference type="EMBL" id="JBJQOH010000008">
    <property type="protein sequence ID" value="KAL3675779.1"/>
    <property type="molecule type" value="Genomic_DNA"/>
</dbReference>
<dbReference type="PROSITE" id="PS51032">
    <property type="entry name" value="AP2_ERF"/>
    <property type="match status" value="1"/>
</dbReference>
<evidence type="ECO:0000256" key="7">
    <source>
        <dbReference type="ARBA" id="ARBA00023242"/>
    </source>
</evidence>
<sequence>MRRGGGLSNSLCKYKGIRQKKSGKWVAEFCIPPESRIKGSKPREWLGTFATLEEAVEAYNQKSILVCGTPAYSLDHYGSVLRTPCTLPSNQFLFSPPPANQQTSSCTSHQMHMGSYSNSQLWQTSPVLAADVILERREVPPTEKLFSVPIDWLMSSYVPPDIHQLSTGVNSTGVHEEKCQAPTWERTEAFSVPVDWLMSSYVPPDNHQLSTGLNGTSFQGEKFQAPTWARTEASTFRVDGGGMSVLEEPGTDPISLTAENKDSSEEIRIQGTYDIQSGETPWVDGETDEDLISLTAENKDSSEEIRIQDTYDVQNGETPWVDGETGEALKTYRKSWKPKENQVSIPSGKEGPAEKLTTREAEHELDLSTLWMMVEDEDWGSYELRRLCQSKTDSDIPTAATATNGSSSKMVPLSLTFSET</sequence>
<protein>
    <recommendedName>
        <fullName evidence="10">AP2/ERF domain-containing protein</fullName>
    </recommendedName>
</protein>
<dbReference type="Gene3D" id="3.30.730.10">
    <property type="entry name" value="AP2/ERF domain"/>
    <property type="match status" value="1"/>
</dbReference>
<dbReference type="InterPro" id="IPR001471">
    <property type="entry name" value="AP2/ERF_dom"/>
</dbReference>
<dbReference type="InterPro" id="IPR016177">
    <property type="entry name" value="DNA-bd_dom_sf"/>
</dbReference>
<dbReference type="GO" id="GO:0005634">
    <property type="term" value="C:nucleus"/>
    <property type="evidence" value="ECO:0007669"/>
    <property type="project" value="UniProtKB-SubCell"/>
</dbReference>
<keyword evidence="2" id="KW-0805">Transcription regulation</keyword>
<gene>
    <name evidence="11" type="ORF">R1sor_025727</name>
</gene>
<accession>A0ABD3GBG7</accession>
<evidence type="ECO:0000259" key="10">
    <source>
        <dbReference type="PROSITE" id="PS51032"/>
    </source>
</evidence>
<evidence type="ECO:0000256" key="2">
    <source>
        <dbReference type="ARBA" id="ARBA00023015"/>
    </source>
</evidence>
<evidence type="ECO:0000256" key="5">
    <source>
        <dbReference type="ARBA" id="ARBA00023159"/>
    </source>
</evidence>
<evidence type="ECO:0000256" key="9">
    <source>
        <dbReference type="SAM" id="MobiDB-lite"/>
    </source>
</evidence>
<evidence type="ECO:0000256" key="6">
    <source>
        <dbReference type="ARBA" id="ARBA00023163"/>
    </source>
</evidence>
<dbReference type="Proteomes" id="UP001633002">
    <property type="component" value="Unassembled WGS sequence"/>
</dbReference>